<evidence type="ECO:0000313" key="2">
    <source>
        <dbReference type="EMBL" id="MET4582983.1"/>
    </source>
</evidence>
<dbReference type="InterPro" id="IPR001173">
    <property type="entry name" value="Glyco_trans_2-like"/>
</dbReference>
<dbReference type="CDD" id="cd00761">
    <property type="entry name" value="Glyco_tranf_GTA_type"/>
    <property type="match status" value="1"/>
</dbReference>
<dbReference type="EMBL" id="JBEPSJ010000002">
    <property type="protein sequence ID" value="MET4582983.1"/>
    <property type="molecule type" value="Genomic_DNA"/>
</dbReference>
<feature type="domain" description="Glycosyltransferase 2-like" evidence="1">
    <location>
        <begin position="5"/>
        <end position="127"/>
    </location>
</feature>
<organism evidence="2 3">
    <name type="scientific">Conyzicola nivalis</name>
    <dbReference type="NCBI Taxonomy" id="1477021"/>
    <lineage>
        <taxon>Bacteria</taxon>
        <taxon>Bacillati</taxon>
        <taxon>Actinomycetota</taxon>
        <taxon>Actinomycetes</taxon>
        <taxon>Micrococcales</taxon>
        <taxon>Microbacteriaceae</taxon>
        <taxon>Conyzicola</taxon>
    </lineage>
</organism>
<dbReference type="PANTHER" id="PTHR43685">
    <property type="entry name" value="GLYCOSYLTRANSFERASE"/>
    <property type="match status" value="1"/>
</dbReference>
<dbReference type="InterPro" id="IPR029044">
    <property type="entry name" value="Nucleotide-diphossugar_trans"/>
</dbReference>
<dbReference type="SUPFAM" id="SSF53448">
    <property type="entry name" value="Nucleotide-diphospho-sugar transferases"/>
    <property type="match status" value="1"/>
</dbReference>
<sequence length="254" mass="27745">MSTISVVIPVFNDARLLARCLDALGAGSRLPDEIVVVDNGSSDDSAAVARARGARVVVEPRRGIAPASAAGFDAARGELLARIDADCVPARDWLLRAEQRFDAHPGLDALTGSADFIDGSRFTAWVGRVAYLGWYFWAMGLMLGHPPFFGSNLVLRSAAWQRLRNGFHRESATVHDDLDLSFQVQPGMVVDYDDARLMEISARPFDSLDSFAVRAWRGVATIALNWPGWMRRRYLVARAAGGRRATAADSVSLR</sequence>
<evidence type="ECO:0000313" key="3">
    <source>
        <dbReference type="Proteomes" id="UP001549257"/>
    </source>
</evidence>
<name>A0ABV2QPL4_9MICO</name>
<dbReference type="Gene3D" id="3.90.550.10">
    <property type="entry name" value="Spore Coat Polysaccharide Biosynthesis Protein SpsA, Chain A"/>
    <property type="match status" value="1"/>
</dbReference>
<dbReference type="PANTHER" id="PTHR43685:SF14">
    <property type="entry name" value="GLYCOSYLTRANSFERASE 2-LIKE DOMAIN-CONTAINING PROTEIN"/>
    <property type="match status" value="1"/>
</dbReference>
<accession>A0ABV2QPL4</accession>
<protein>
    <submittedName>
        <fullName evidence="2">Glycosyltransferase involved in cell wall biosynthesis</fullName>
    </submittedName>
</protein>
<dbReference type="RefSeq" id="WP_354025132.1">
    <property type="nucleotide sequence ID" value="NZ_JBEPSJ010000002.1"/>
</dbReference>
<gene>
    <name evidence="2" type="ORF">ABIE21_002493</name>
</gene>
<keyword evidence="3" id="KW-1185">Reference proteome</keyword>
<dbReference type="Proteomes" id="UP001549257">
    <property type="component" value="Unassembled WGS sequence"/>
</dbReference>
<dbReference type="Pfam" id="PF00535">
    <property type="entry name" value="Glycos_transf_2"/>
    <property type="match status" value="1"/>
</dbReference>
<reference evidence="2 3" key="1">
    <citation type="submission" date="2024-06" db="EMBL/GenBank/DDBJ databases">
        <title>Sorghum-associated microbial communities from plants grown in Nebraska, USA.</title>
        <authorList>
            <person name="Schachtman D."/>
        </authorList>
    </citation>
    <scope>NUCLEOTIDE SEQUENCE [LARGE SCALE GENOMIC DNA]</scope>
    <source>
        <strain evidence="2 3">2857</strain>
    </source>
</reference>
<dbReference type="InterPro" id="IPR050834">
    <property type="entry name" value="Glycosyltransf_2"/>
</dbReference>
<proteinExistence type="predicted"/>
<evidence type="ECO:0000259" key="1">
    <source>
        <dbReference type="Pfam" id="PF00535"/>
    </source>
</evidence>
<comment type="caution">
    <text evidence="2">The sequence shown here is derived from an EMBL/GenBank/DDBJ whole genome shotgun (WGS) entry which is preliminary data.</text>
</comment>